<sequence length="168" mass="18735">MATERKRMILGGAMNGWPLMHQLEEFTPVNIEKEMEVAQGGRFAPEQIMVGLRQMECSVTLMGAGYELIIAQGIGAGDTVELDVRESQEDMEGMAFAVWHQVSGEVTKVERSNVKMKEKPSVTLTIAPVRTIMLENGVTLHNINLRTQVIDLGNGDIMERHRRNALMP</sequence>
<organism evidence="1 2">
    <name type="scientific">Parasedimentitalea maritima</name>
    <dbReference type="NCBI Taxonomy" id="2578117"/>
    <lineage>
        <taxon>Bacteria</taxon>
        <taxon>Pseudomonadati</taxon>
        <taxon>Pseudomonadota</taxon>
        <taxon>Alphaproteobacteria</taxon>
        <taxon>Rhodobacterales</taxon>
        <taxon>Paracoccaceae</taxon>
        <taxon>Parasedimentitalea</taxon>
    </lineage>
</organism>
<dbReference type="InterPro" id="IPR006498">
    <property type="entry name" value="Tail_tube"/>
</dbReference>
<accession>A0A6A4R9K0</accession>
<evidence type="ECO:0000313" key="1">
    <source>
        <dbReference type="EMBL" id="KAE9624728.1"/>
    </source>
</evidence>
<proteinExistence type="predicted"/>
<protein>
    <submittedName>
        <fullName evidence="1">Phage tail protein</fullName>
    </submittedName>
</protein>
<dbReference type="EMBL" id="WSFO01000028">
    <property type="protein sequence ID" value="KAE9624728.1"/>
    <property type="molecule type" value="Genomic_DNA"/>
</dbReference>
<comment type="caution">
    <text evidence="1">The sequence shown here is derived from an EMBL/GenBank/DDBJ whole genome shotgun (WGS) entry which is preliminary data.</text>
</comment>
<evidence type="ECO:0000313" key="2">
    <source>
        <dbReference type="Proteomes" id="UP000441586"/>
    </source>
</evidence>
<dbReference type="Proteomes" id="UP000441586">
    <property type="component" value="Unassembled WGS sequence"/>
</dbReference>
<gene>
    <name evidence="1" type="ORF">GP644_23305</name>
</gene>
<name>A0A6A4R9K0_9RHOB</name>
<dbReference type="Pfam" id="PF04985">
    <property type="entry name" value="Phage_tube"/>
    <property type="match status" value="1"/>
</dbReference>
<reference evidence="1 2" key="1">
    <citation type="submission" date="2019-12" db="EMBL/GenBank/DDBJ databases">
        <authorList>
            <person name="Zhang Y.-J."/>
        </authorList>
    </citation>
    <scope>NUCLEOTIDE SEQUENCE [LARGE SCALE GENOMIC DNA]</scope>
    <source>
        <strain evidence="1 2">H18S-6</strain>
    </source>
</reference>
<dbReference type="RefSeq" id="WP_158981844.1">
    <property type="nucleotide sequence ID" value="NZ_WSFO01000028.1"/>
</dbReference>
<dbReference type="AlphaFoldDB" id="A0A6A4R9K0"/>